<name>A0ABV1WXR1_9ACTN</name>
<evidence type="ECO:0000313" key="3">
    <source>
        <dbReference type="EMBL" id="MER7181550.1"/>
    </source>
</evidence>
<keyword evidence="2" id="KW-0812">Transmembrane</keyword>
<accession>A0ABV1WXR1</accession>
<evidence type="ECO:0000256" key="2">
    <source>
        <dbReference type="SAM" id="Phobius"/>
    </source>
</evidence>
<dbReference type="RefSeq" id="WP_350782437.1">
    <property type="nucleotide sequence ID" value="NZ_JBEPEK010000124.1"/>
</dbReference>
<keyword evidence="4" id="KW-1185">Reference proteome</keyword>
<keyword evidence="2" id="KW-0472">Membrane</keyword>
<feature type="region of interest" description="Disordered" evidence="1">
    <location>
        <begin position="1"/>
        <end position="24"/>
    </location>
</feature>
<reference evidence="3 4" key="1">
    <citation type="submission" date="2024-06" db="EMBL/GenBank/DDBJ databases">
        <title>The Natural Products Discovery Center: Release of the First 8490 Sequenced Strains for Exploring Actinobacteria Biosynthetic Diversity.</title>
        <authorList>
            <person name="Kalkreuter E."/>
            <person name="Kautsar S.A."/>
            <person name="Yang D."/>
            <person name="Bader C.D."/>
            <person name="Teijaro C.N."/>
            <person name="Fluegel L."/>
            <person name="Davis C.M."/>
            <person name="Simpson J.R."/>
            <person name="Lauterbach L."/>
            <person name="Steele A.D."/>
            <person name="Gui C."/>
            <person name="Meng S."/>
            <person name="Li G."/>
            <person name="Viehrig K."/>
            <person name="Ye F."/>
            <person name="Su P."/>
            <person name="Kiefer A.F."/>
            <person name="Nichols A."/>
            <person name="Cepeda A.J."/>
            <person name="Yan W."/>
            <person name="Fan B."/>
            <person name="Jiang Y."/>
            <person name="Adhikari A."/>
            <person name="Zheng C.-J."/>
            <person name="Schuster L."/>
            <person name="Cowan T.M."/>
            <person name="Smanski M.J."/>
            <person name="Chevrette M.G."/>
            <person name="De Carvalho L.P.S."/>
            <person name="Shen B."/>
        </authorList>
    </citation>
    <scope>NUCLEOTIDE SEQUENCE [LARGE SCALE GENOMIC DNA]</scope>
    <source>
        <strain evidence="3 4">NPDC000234</strain>
    </source>
</reference>
<protein>
    <submittedName>
        <fullName evidence="3">Uncharacterized protein</fullName>
    </submittedName>
</protein>
<organism evidence="3 4">
    <name type="scientific">Streptomyces hyaluromycini</name>
    <dbReference type="NCBI Taxonomy" id="1377993"/>
    <lineage>
        <taxon>Bacteria</taxon>
        <taxon>Bacillati</taxon>
        <taxon>Actinomycetota</taxon>
        <taxon>Actinomycetes</taxon>
        <taxon>Kitasatosporales</taxon>
        <taxon>Streptomycetaceae</taxon>
        <taxon>Streptomyces</taxon>
    </lineage>
</organism>
<sequence>MAGVRWCSADASGAPTKTSAGDSTARGLGVAGLVVGVLGLAAAAFAVLRGRSTGSQAE</sequence>
<comment type="caution">
    <text evidence="3">The sequence shown here is derived from an EMBL/GenBank/DDBJ whole genome shotgun (WGS) entry which is preliminary data.</text>
</comment>
<evidence type="ECO:0000313" key="4">
    <source>
        <dbReference type="Proteomes" id="UP001474181"/>
    </source>
</evidence>
<dbReference type="Proteomes" id="UP001474181">
    <property type="component" value="Unassembled WGS sequence"/>
</dbReference>
<gene>
    <name evidence="3" type="ORF">ABT404_19055</name>
</gene>
<keyword evidence="2" id="KW-1133">Transmembrane helix</keyword>
<evidence type="ECO:0000256" key="1">
    <source>
        <dbReference type="SAM" id="MobiDB-lite"/>
    </source>
</evidence>
<dbReference type="EMBL" id="JBEPEK010000124">
    <property type="protein sequence ID" value="MER7181550.1"/>
    <property type="molecule type" value="Genomic_DNA"/>
</dbReference>
<feature type="transmembrane region" description="Helical" evidence="2">
    <location>
        <begin position="28"/>
        <end position="48"/>
    </location>
</feature>
<proteinExistence type="predicted"/>